<evidence type="ECO:0000256" key="1">
    <source>
        <dbReference type="ARBA" id="ARBA00023242"/>
    </source>
</evidence>
<accession>A0ABR0ETJ4</accession>
<keyword evidence="1" id="KW-0539">Nucleus</keyword>
<proteinExistence type="predicted"/>
<comment type="caution">
    <text evidence="4">The sequence shown here is derived from an EMBL/GenBank/DDBJ whole genome shotgun (WGS) entry which is preliminary data.</text>
</comment>
<dbReference type="CDD" id="cd12148">
    <property type="entry name" value="fungal_TF_MHR"/>
    <property type="match status" value="1"/>
</dbReference>
<dbReference type="Pfam" id="PF04082">
    <property type="entry name" value="Fungal_trans"/>
    <property type="match status" value="1"/>
</dbReference>
<dbReference type="EMBL" id="JAXOVC010000003">
    <property type="protein sequence ID" value="KAK4504580.1"/>
    <property type="molecule type" value="Genomic_DNA"/>
</dbReference>
<dbReference type="SMART" id="SM00906">
    <property type="entry name" value="Fungal_trans"/>
    <property type="match status" value="1"/>
</dbReference>
<dbReference type="InterPro" id="IPR007219">
    <property type="entry name" value="XnlR_reg_dom"/>
</dbReference>
<reference evidence="4 5" key="1">
    <citation type="journal article" date="2023" name="G3 (Bethesda)">
        <title>A chromosome-level genome assembly of Zasmidium syzygii isolated from banana leaves.</title>
        <authorList>
            <person name="van Westerhoven A.C."/>
            <person name="Mehrabi R."/>
            <person name="Talebi R."/>
            <person name="Steentjes M.B.F."/>
            <person name="Corcolon B."/>
            <person name="Chong P.A."/>
            <person name="Kema G.H.J."/>
            <person name="Seidl M.F."/>
        </authorList>
    </citation>
    <scope>NUCLEOTIDE SEQUENCE [LARGE SCALE GENOMIC DNA]</scope>
    <source>
        <strain evidence="4 5">P124</strain>
    </source>
</reference>
<keyword evidence="5" id="KW-1185">Reference proteome</keyword>
<evidence type="ECO:0000313" key="4">
    <source>
        <dbReference type="EMBL" id="KAK4504580.1"/>
    </source>
</evidence>
<dbReference type="Proteomes" id="UP001305779">
    <property type="component" value="Unassembled WGS sequence"/>
</dbReference>
<dbReference type="PANTHER" id="PTHR46910">
    <property type="entry name" value="TRANSCRIPTION FACTOR PDR1"/>
    <property type="match status" value="1"/>
</dbReference>
<evidence type="ECO:0000313" key="5">
    <source>
        <dbReference type="Proteomes" id="UP001305779"/>
    </source>
</evidence>
<evidence type="ECO:0000259" key="3">
    <source>
        <dbReference type="SMART" id="SM00906"/>
    </source>
</evidence>
<feature type="domain" description="Xylanolytic transcriptional activator regulatory" evidence="3">
    <location>
        <begin position="252"/>
        <end position="323"/>
    </location>
</feature>
<protein>
    <recommendedName>
        <fullName evidence="3">Xylanolytic transcriptional activator regulatory domain-containing protein</fullName>
    </recommendedName>
</protein>
<dbReference type="InterPro" id="IPR050987">
    <property type="entry name" value="AtrR-like"/>
</dbReference>
<feature type="compositionally biased region" description="Polar residues" evidence="2">
    <location>
        <begin position="636"/>
        <end position="647"/>
    </location>
</feature>
<name>A0ABR0ETJ4_ZASCE</name>
<feature type="region of interest" description="Disordered" evidence="2">
    <location>
        <begin position="633"/>
        <end position="652"/>
    </location>
</feature>
<dbReference type="PANTHER" id="PTHR46910:SF8">
    <property type="entry name" value="ZN(II)2CYS6 TRANSCRIPTION FACTOR (EUROFUNG)"/>
    <property type="match status" value="1"/>
</dbReference>
<gene>
    <name evidence="4" type="ORF">PRZ48_005496</name>
</gene>
<evidence type="ECO:0000256" key="2">
    <source>
        <dbReference type="SAM" id="MobiDB-lite"/>
    </source>
</evidence>
<feature type="region of interest" description="Disordered" evidence="2">
    <location>
        <begin position="1"/>
        <end position="77"/>
    </location>
</feature>
<organism evidence="4 5">
    <name type="scientific">Zasmidium cellare</name>
    <name type="common">Wine cellar mold</name>
    <name type="synonym">Racodium cellare</name>
    <dbReference type="NCBI Taxonomy" id="395010"/>
    <lineage>
        <taxon>Eukaryota</taxon>
        <taxon>Fungi</taxon>
        <taxon>Dikarya</taxon>
        <taxon>Ascomycota</taxon>
        <taxon>Pezizomycotina</taxon>
        <taxon>Dothideomycetes</taxon>
        <taxon>Dothideomycetidae</taxon>
        <taxon>Mycosphaerellales</taxon>
        <taxon>Mycosphaerellaceae</taxon>
        <taxon>Zasmidium</taxon>
    </lineage>
</organism>
<sequence length="704" mass="78047">MSARKCAVREQSLATPWIEEPANPSQEPTGTPKRRRTHEAEGDEAALTGGYGRPTRQDLSTHGHGSGSSSANAPDVGGESTISIARKIYALRNQQSDYDHAVDAIPGANDSPLASKANVASTASYLTFPLPGDDEIQELLGEYFASIHWFSLVIVTTKFTTAYENVRAGYATALDKPFLLLLSTVLGLSAWYRAHRASTRDERNKWQDLSKKMVLNAELQLVDVMDQRSITAIQTLILLGSYYVYHGRPNLSFSLVGATIKAAQSMSLHKSCPQANHLDREERKRVWWTIYTWDRFSSVNYGQPFGISEKVCNVEQPEDLLEVAFDHHDQAQSICFSTYQRELNKLYLIASPAIESLYRVDDGKHPKATKDYQALVRQVTAEIWNWRRDLPSHLLLNLDEDLPASLSAEAKAYTLQALSLYLTFDSLILVLHRPFMKQRLDSMTSNLPSAEHSPTPPTTSDASSHEQLWNAAVRTAKIAELPQLASHATNGHLINFLMMNMFNAAVVLIVVALSQPLTDRAQQAKRTVARVYRMQSALEDRSVLSKQSAAVLRNLVQLLISRESDAILAPMTVSRSRATHGNDYNVDGRNTLTVRDALSNFETAPFGLLDGSSAVGPQLEAGLESVQRAFAGNPAQAPSSHNQSHRPSITPGEYSLQEATDQQIQATGPVDFGVDWHNLEPGADMGVHWIWDPAWDNLFDQVEM</sequence>
<feature type="region of interest" description="Disordered" evidence="2">
    <location>
        <begin position="445"/>
        <end position="466"/>
    </location>
</feature>